<dbReference type="NCBIfam" id="TIGR00759">
    <property type="entry name" value="aceE"/>
    <property type="match status" value="1"/>
</dbReference>
<evidence type="ECO:0000313" key="13">
    <source>
        <dbReference type="Proteomes" id="UP001552594"/>
    </source>
</evidence>
<dbReference type="InterPro" id="IPR009014">
    <property type="entry name" value="Transketo_C/PFOR_II"/>
</dbReference>
<keyword evidence="13" id="KW-1185">Reference proteome</keyword>
<evidence type="ECO:0000256" key="3">
    <source>
        <dbReference type="ARBA" id="ARBA00017172"/>
    </source>
</evidence>
<dbReference type="InterPro" id="IPR035807">
    <property type="entry name" value="PDC_E1_N"/>
</dbReference>
<dbReference type="Gene3D" id="3.40.50.920">
    <property type="match status" value="1"/>
</dbReference>
<dbReference type="InterPro" id="IPR005474">
    <property type="entry name" value="Transketolase_N"/>
</dbReference>
<dbReference type="Pfam" id="PF17831">
    <property type="entry name" value="PDH_E1_M"/>
    <property type="match status" value="1"/>
</dbReference>
<comment type="function">
    <text evidence="8">Component of the pyruvate dehydrogenase (PDH) complex, that catalyzes the overall conversion of pyruvate to acetyl-CoA and CO(2).</text>
</comment>
<dbReference type="Proteomes" id="UP001552594">
    <property type="component" value="Unassembled WGS sequence"/>
</dbReference>
<dbReference type="Gene3D" id="3.40.50.970">
    <property type="match status" value="2"/>
</dbReference>
<feature type="domain" description="Pyruvate dehydrogenase E1 component middle" evidence="10">
    <location>
        <begin position="478"/>
        <end position="700"/>
    </location>
</feature>
<evidence type="ECO:0000256" key="5">
    <source>
        <dbReference type="ARBA" id="ARBA00023052"/>
    </source>
</evidence>
<evidence type="ECO:0000256" key="7">
    <source>
        <dbReference type="ARBA" id="ARBA00051231"/>
    </source>
</evidence>
<dbReference type="GO" id="GO:0004739">
    <property type="term" value="F:pyruvate dehydrogenase (acetyl-transferring) activity"/>
    <property type="evidence" value="ECO:0007669"/>
    <property type="project" value="UniProtKB-EC"/>
</dbReference>
<dbReference type="Pfam" id="PF22613">
    <property type="entry name" value="Transketolase_C_1"/>
    <property type="match status" value="1"/>
</dbReference>
<dbReference type="Pfam" id="PF00456">
    <property type="entry name" value="Transketolase_N"/>
    <property type="match status" value="1"/>
</dbReference>
<dbReference type="InterPro" id="IPR004660">
    <property type="entry name" value="PDH_E1"/>
</dbReference>
<dbReference type="RefSeq" id="WP_241560969.1">
    <property type="nucleotide sequence ID" value="NZ_JBFAUK010000030.1"/>
</dbReference>
<evidence type="ECO:0000256" key="4">
    <source>
        <dbReference type="ARBA" id="ARBA00023002"/>
    </source>
</evidence>
<evidence type="ECO:0000256" key="1">
    <source>
        <dbReference type="ARBA" id="ARBA00001964"/>
    </source>
</evidence>
<comment type="catalytic activity">
    <reaction evidence="7 8">
        <text>N(6)-[(R)-lipoyl]-L-lysyl-[protein] + pyruvate + H(+) = N(6)-[(R)-S(8)-acetyldihydrolipoyl]-L-lysyl-[protein] + CO2</text>
        <dbReference type="Rhea" id="RHEA:19189"/>
        <dbReference type="Rhea" id="RHEA-COMP:10474"/>
        <dbReference type="Rhea" id="RHEA-COMP:10478"/>
        <dbReference type="ChEBI" id="CHEBI:15361"/>
        <dbReference type="ChEBI" id="CHEBI:15378"/>
        <dbReference type="ChEBI" id="CHEBI:16526"/>
        <dbReference type="ChEBI" id="CHEBI:83099"/>
        <dbReference type="ChEBI" id="CHEBI:83111"/>
        <dbReference type="EC" id="1.2.4.1"/>
    </reaction>
</comment>
<dbReference type="InterPro" id="IPR029061">
    <property type="entry name" value="THDP-binding"/>
</dbReference>
<keyword evidence="5 8" id="KW-0786">Thiamine pyrophosphate</keyword>
<evidence type="ECO:0000259" key="11">
    <source>
        <dbReference type="Pfam" id="PF22613"/>
    </source>
</evidence>
<dbReference type="PANTHER" id="PTHR43825:SF3">
    <property type="entry name" value="PYRUVATE DEHYDROGENASE E1 COMPONENT"/>
    <property type="match status" value="1"/>
</dbReference>
<evidence type="ECO:0000259" key="9">
    <source>
        <dbReference type="Pfam" id="PF00456"/>
    </source>
</evidence>
<protein>
    <recommendedName>
        <fullName evidence="3 8">Pyruvate dehydrogenase E1 component</fullName>
        <ecNumber evidence="2 8">1.2.4.1</ecNumber>
    </recommendedName>
</protein>
<reference evidence="12 13" key="1">
    <citation type="submission" date="2024-06" db="EMBL/GenBank/DDBJ databases">
        <title>The Natural Products Discovery Center: Release of the First 8490 Sequenced Strains for Exploring Actinobacteria Biosynthetic Diversity.</title>
        <authorList>
            <person name="Kalkreuter E."/>
            <person name="Kautsar S.A."/>
            <person name="Yang D."/>
            <person name="Bader C.D."/>
            <person name="Teijaro C.N."/>
            <person name="Fluegel L."/>
            <person name="Davis C.M."/>
            <person name="Simpson J.R."/>
            <person name="Lauterbach L."/>
            <person name="Steele A.D."/>
            <person name="Gui C."/>
            <person name="Meng S."/>
            <person name="Li G."/>
            <person name="Viehrig K."/>
            <person name="Ye F."/>
            <person name="Su P."/>
            <person name="Kiefer A.F."/>
            <person name="Nichols A."/>
            <person name="Cepeda A.J."/>
            <person name="Yan W."/>
            <person name="Fan B."/>
            <person name="Jiang Y."/>
            <person name="Adhikari A."/>
            <person name="Zheng C.-J."/>
            <person name="Schuster L."/>
            <person name="Cowan T.M."/>
            <person name="Smanski M.J."/>
            <person name="Chevrette M.G."/>
            <person name="De Carvalho L.P.S."/>
            <person name="Shen B."/>
        </authorList>
    </citation>
    <scope>NUCLEOTIDE SEQUENCE [LARGE SCALE GENOMIC DNA]</scope>
    <source>
        <strain evidence="12 13">NPDC052347</strain>
    </source>
</reference>
<feature type="domain" description="Transketolase N-terminal" evidence="9">
    <location>
        <begin position="140"/>
        <end position="293"/>
    </location>
</feature>
<name>A0ABV3K573_STRON</name>
<dbReference type="SUPFAM" id="SSF52518">
    <property type="entry name" value="Thiamin diphosphate-binding fold (THDP-binding)"/>
    <property type="match status" value="2"/>
</dbReference>
<dbReference type="CDD" id="cd02017">
    <property type="entry name" value="TPP_E1_EcPDC_like"/>
    <property type="match status" value="1"/>
</dbReference>
<dbReference type="InterPro" id="IPR041621">
    <property type="entry name" value="PDH_E1_M"/>
</dbReference>
<feature type="domain" description="Transketolase-like C-terminal" evidence="11">
    <location>
        <begin position="717"/>
        <end position="850"/>
    </location>
</feature>
<comment type="caution">
    <text evidence="12">The sequence shown here is derived from an EMBL/GenBank/DDBJ whole genome shotgun (WGS) entry which is preliminary data.</text>
</comment>
<keyword evidence="6 8" id="KW-0670">Pyruvate</keyword>
<proteinExistence type="predicted"/>
<dbReference type="PANTHER" id="PTHR43825">
    <property type="entry name" value="PYRUVATE DEHYDROGENASE E1 COMPONENT"/>
    <property type="match status" value="1"/>
</dbReference>
<organism evidence="12 13">
    <name type="scientific">Streptomyces orinoci</name>
    <name type="common">Streptoverticillium orinoci</name>
    <dbReference type="NCBI Taxonomy" id="67339"/>
    <lineage>
        <taxon>Bacteria</taxon>
        <taxon>Bacillati</taxon>
        <taxon>Actinomycetota</taxon>
        <taxon>Actinomycetes</taxon>
        <taxon>Kitasatosporales</taxon>
        <taxon>Streptomycetaceae</taxon>
        <taxon>Streptomyces</taxon>
    </lineage>
</organism>
<evidence type="ECO:0000256" key="6">
    <source>
        <dbReference type="ARBA" id="ARBA00023317"/>
    </source>
</evidence>
<accession>A0ABV3K573</accession>
<dbReference type="SUPFAM" id="SSF52922">
    <property type="entry name" value="TK C-terminal domain-like"/>
    <property type="match status" value="1"/>
</dbReference>
<keyword evidence="4 8" id="KW-0560">Oxidoreductase</keyword>
<sequence>MAQLDQLPDPDPSETAEWRESLDAAARHGGPHRAALLLRRTVEHAGHTGLDVPPLLGTPYLNTIPTAEEPPYPGDEALERRITAWNRWNAAAMVTRGNQRAGLGGHMATFASAAWLYETGFQHFFRGKETDGSGDQLYLQGHAAPGIYARAFLEGRLTEGQLDRFRQEASGDGLPSYPHPRRLPWFWEFPTVSMGLGPISAVYQARFNRYLEHRGIKDTSRSRVWAFLGDGEMDEPESTAALDLAGREGLDNLTFVINCNLQRLDGPVRSNFKIVQELEARFRAAGWQVVKALWGTAWDAVLGRDTDGALLSRLGEVPDAQFQTYATRDAAYIREHFFGTGPSLRALGAGLGDDELLELFHTSRAGHEPRKVYAAYRAAVEHTGAPTVILAQTVKGYTLGPGFESRNANHQMKKLTGKEFRAMRDLLELPIPDRALDGDTMPYAHPGANSAEVRHLRERRAALGGPAPARTVRPRPLPEPSAKPFAALEKGSGQQEIATTMAFVRLVKELMREKETGRRWVPVVPDEARTFGMESLFPTAGLYSPVGQTYDPVDRDQLLYYKEAKDGQILNEGITEAGSLASFTAAATSYATHGEPVIPFYIFYSMFGWQRTADQFWALADQLGRGFVIGATAGRTTMTGEGLQHADGHSHLIASTNPAAIGYDPAFAYEISVIVREGLRRMYSPQAEDVFYYLTVYNEPKVQPAMPEGVTEGILKGLYRFREAAGLPTDAPRLQLLASGTAVHWALDAQRLLAGDWGVAADVWSAPSWTELRREALDCDAARLRGEDRVPHVTRVLRDAPGPVVAVSDWMRAVPDQIAPWVEQDWTSLGTDGFGLSDTREAARRHFGVDPQSVTVAALAALARRGEVKPETVRRAARHYGLD</sequence>
<gene>
    <name evidence="12" type="primary">aceE</name>
    <name evidence="12" type="ORF">AB0L16_28440</name>
</gene>
<comment type="cofactor">
    <cofactor evidence="1 8">
        <name>thiamine diphosphate</name>
        <dbReference type="ChEBI" id="CHEBI:58937"/>
    </cofactor>
</comment>
<dbReference type="EMBL" id="JBFAUK010000030">
    <property type="protein sequence ID" value="MEV5510311.1"/>
    <property type="molecule type" value="Genomic_DNA"/>
</dbReference>
<dbReference type="InterPro" id="IPR055152">
    <property type="entry name" value="Transketolase-like_C_2"/>
</dbReference>
<dbReference type="InterPro" id="IPR051157">
    <property type="entry name" value="PDH/Transketolase"/>
</dbReference>
<evidence type="ECO:0000259" key="10">
    <source>
        <dbReference type="Pfam" id="PF17831"/>
    </source>
</evidence>
<dbReference type="EC" id="1.2.4.1" evidence="2 8"/>
<evidence type="ECO:0000256" key="8">
    <source>
        <dbReference type="PIRNR" id="PIRNR000156"/>
    </source>
</evidence>
<evidence type="ECO:0000256" key="2">
    <source>
        <dbReference type="ARBA" id="ARBA00012281"/>
    </source>
</evidence>
<dbReference type="PIRSF" id="PIRSF000156">
    <property type="entry name" value="Pyruvate_dh_E1"/>
    <property type="match status" value="1"/>
</dbReference>
<evidence type="ECO:0000313" key="12">
    <source>
        <dbReference type="EMBL" id="MEV5510311.1"/>
    </source>
</evidence>